<sequence length="482" mass="50409">MTSNTPRLGLLKKDPVADGNQTFDLKTMVNDNWEKIDEKVVLKAEEEIRQIENIGFGVQTGLNVLASVTPDMNIHVQPGVIYMPDGKRFDYTAVKTITVSAADATNPRKDIVFVAAAGTIQHAAGVPAASPVEPVLPAGAFLLRVVDVPAGNTAIEQAQLIDKRKMMKSLDNLDQEVTTHLADYVKHPGTATTINTGNEYAITLDPAPTAYTNRMGIVITVNADSTGAATLNVNGLGAKAIKKANGNDVTNLKANGIYTVRYNSAVNAGAGAFILQGEGGEYGTAVAADVLSGKTIGTDAGLVSGTMANRGAINITPSAANQAIPAGFHNGSGIVAGDADLIAANILSGKNIFGIDGTLTLFKIQPGTVVLQANDQQKNMSGTNTSPTIAKQINVVVPGIYRVSFGAWGGDSSAKHQIFINGVAKGTLRVPNSTTAIVYTEDIDVPANSSIELRMWSEFGSYCHCNNFRISASGALVSNVVI</sequence>
<evidence type="ECO:0000313" key="1">
    <source>
        <dbReference type="EMBL" id="OES45800.1"/>
    </source>
</evidence>
<dbReference type="AlphaFoldDB" id="A0A1E7DRV0"/>
<keyword evidence="2" id="KW-1185">Reference proteome</keyword>
<comment type="caution">
    <text evidence="1">The sequence shown here is derived from an EMBL/GenBank/DDBJ whole genome shotgun (WGS) entry which is preliminary data.</text>
</comment>
<protein>
    <submittedName>
        <fullName evidence="1">Uncharacterized protein</fullName>
    </submittedName>
</protein>
<accession>A0A1E7DRV0</accession>
<evidence type="ECO:0000313" key="2">
    <source>
        <dbReference type="Proteomes" id="UP000095658"/>
    </source>
</evidence>
<organism evidence="1 2">
    <name type="scientific">Domibacillus iocasae</name>
    <dbReference type="NCBI Taxonomy" id="1714016"/>
    <lineage>
        <taxon>Bacteria</taxon>
        <taxon>Bacillati</taxon>
        <taxon>Bacillota</taxon>
        <taxon>Bacilli</taxon>
        <taxon>Bacillales</taxon>
        <taxon>Bacillaceae</taxon>
        <taxon>Domibacillus</taxon>
    </lineage>
</organism>
<dbReference type="Proteomes" id="UP000095658">
    <property type="component" value="Unassembled WGS sequence"/>
</dbReference>
<proteinExistence type="predicted"/>
<dbReference type="STRING" id="1714016.BA724_03065"/>
<dbReference type="OrthoDB" id="2625211at2"/>
<gene>
    <name evidence="1" type="ORF">BA724_03065</name>
</gene>
<reference evidence="1 2" key="1">
    <citation type="submission" date="2016-06" db="EMBL/GenBank/DDBJ databases">
        <title>Domibacillus iocasae genome sequencing.</title>
        <authorList>
            <person name="Verma A."/>
            <person name="Pal Y."/>
            <person name="Ojha A.K."/>
            <person name="Krishnamurthi S."/>
        </authorList>
    </citation>
    <scope>NUCLEOTIDE SEQUENCE [LARGE SCALE GENOMIC DNA]</scope>
    <source>
        <strain evidence="1 2">DSM 29979</strain>
    </source>
</reference>
<dbReference type="RefSeq" id="WP_069937797.1">
    <property type="nucleotide sequence ID" value="NZ_MAMP01000012.1"/>
</dbReference>
<name>A0A1E7DRV0_9BACI</name>
<dbReference type="EMBL" id="MAMP01000012">
    <property type="protein sequence ID" value="OES45800.1"/>
    <property type="molecule type" value="Genomic_DNA"/>
</dbReference>